<feature type="domain" description="Flagellin C-terminal" evidence="6">
    <location>
        <begin position="235"/>
        <end position="319"/>
    </location>
</feature>
<dbReference type="InterPro" id="IPR001492">
    <property type="entry name" value="Flagellin"/>
</dbReference>
<evidence type="ECO:0000256" key="2">
    <source>
        <dbReference type="ARBA" id="ARBA00022525"/>
    </source>
</evidence>
<feature type="domain" description="Flagellin N-terminal" evidence="5">
    <location>
        <begin position="5"/>
        <end position="143"/>
    </location>
</feature>
<sequence>MSMYINTNVSSLNAQRNLMNSSKSLDTSYTRLASGLRINSAKDDAAGLQISNRLTSQINGLDQGNRNANDGISLAQTAEGAMDEVTGMLQRIRTLAQQSANGSNSADDRKALQKEVDQLGSEINRISKDTTFAGTKLLDGSYTGSFQVGADARQTIGFDMTKAGATGVSLTGKGFSIEGIASAAGQVGNGIFTDADANPATPDVETQVAVSTIFTSGAPGGIDISDAAKAQSVLSATDAMIGVVDSKRAELGAVQNRLDSTIRNQSNISENVSAARSRIRDADFATETANMTKQNILQQAASSILAQANQRPQSALSLLGR</sequence>
<dbReference type="Gene3D" id="1.20.1330.10">
    <property type="entry name" value="f41 fragment of flagellin, N-terminal domain"/>
    <property type="match status" value="1"/>
</dbReference>
<proteinExistence type="inferred from homology"/>
<evidence type="ECO:0000256" key="3">
    <source>
        <dbReference type="ARBA" id="ARBA00023143"/>
    </source>
</evidence>
<keyword evidence="7" id="KW-0966">Cell projection</keyword>
<dbReference type="Pfam" id="PF00700">
    <property type="entry name" value="Flagellin_C"/>
    <property type="match status" value="1"/>
</dbReference>
<dbReference type="PANTHER" id="PTHR42792:SF2">
    <property type="entry name" value="FLAGELLIN"/>
    <property type="match status" value="1"/>
</dbReference>
<keyword evidence="7" id="KW-0969">Cilium</keyword>
<organism evidence="7 8">
    <name type="scientific">Aeromonas media</name>
    <dbReference type="NCBI Taxonomy" id="651"/>
    <lineage>
        <taxon>Bacteria</taxon>
        <taxon>Pseudomonadati</taxon>
        <taxon>Pseudomonadota</taxon>
        <taxon>Gammaproteobacteria</taxon>
        <taxon>Aeromonadales</taxon>
        <taxon>Aeromonadaceae</taxon>
        <taxon>Aeromonas</taxon>
    </lineage>
</organism>
<dbReference type="InterPro" id="IPR046358">
    <property type="entry name" value="Flagellin_C"/>
</dbReference>
<accession>A0ABX6NX25</accession>
<evidence type="ECO:0000256" key="4">
    <source>
        <dbReference type="RuleBase" id="RU362073"/>
    </source>
</evidence>
<dbReference type="Gene3D" id="2.30.220.10">
    <property type="entry name" value="f41 fragment of flagellin, C-terminal domain"/>
    <property type="match status" value="1"/>
</dbReference>
<dbReference type="PRINTS" id="PR00207">
    <property type="entry name" value="FLAGELLIN"/>
</dbReference>
<dbReference type="EMBL" id="CP038448">
    <property type="protein sequence ID" value="QJT39850.1"/>
    <property type="molecule type" value="Genomic_DNA"/>
</dbReference>
<dbReference type="Gene3D" id="6.10.10.10">
    <property type="entry name" value="Flagellar export chaperone, C-terminal domain"/>
    <property type="match status" value="1"/>
</dbReference>
<protein>
    <recommendedName>
        <fullName evidence="4">Flagellin</fullName>
    </recommendedName>
</protein>
<comment type="subcellular location">
    <subcellularLocation>
        <location evidence="4">Secreted</location>
    </subcellularLocation>
    <subcellularLocation>
        <location evidence="4">Bacterial flagellum</location>
    </subcellularLocation>
</comment>
<keyword evidence="2 4" id="KW-0964">Secreted</keyword>
<comment type="similarity">
    <text evidence="1 4">Belongs to the bacterial flagellin family.</text>
</comment>
<name>A0ABX6NX25_AERME</name>
<comment type="function">
    <text evidence="4">Flagellin is the subunit protein which polymerizes to form the filaments of bacterial flagella.</text>
</comment>
<dbReference type="InterPro" id="IPR001029">
    <property type="entry name" value="Flagellin_N"/>
</dbReference>
<dbReference type="RefSeq" id="WP_171269590.1">
    <property type="nucleotide sequence ID" value="NZ_CP038445.1"/>
</dbReference>
<gene>
    <name evidence="7" type="ORF">E4188_15980</name>
</gene>
<keyword evidence="3 4" id="KW-0975">Bacterial flagellum</keyword>
<reference evidence="7 8" key="1">
    <citation type="submission" date="2019-03" db="EMBL/GenBank/DDBJ databases">
        <title>Novel transposon Tn6433 accelerates the dissemination of tet(E) in Aeromonas from aerobic biofilm under oxytetracycline stress.</title>
        <authorList>
            <person name="Shi Y."/>
            <person name="Tian Z."/>
            <person name="Zhang Y."/>
            <person name="Zhang H."/>
            <person name="Yang M."/>
        </authorList>
    </citation>
    <scope>NUCLEOTIDE SEQUENCE [LARGE SCALE GENOMIC DNA]</scope>
    <source>
        <strain evidence="7 8">R50-22</strain>
    </source>
</reference>
<evidence type="ECO:0000256" key="1">
    <source>
        <dbReference type="ARBA" id="ARBA00005709"/>
    </source>
</evidence>
<dbReference type="Proteomes" id="UP000502657">
    <property type="component" value="Chromosome"/>
</dbReference>
<keyword evidence="8" id="KW-1185">Reference proteome</keyword>
<evidence type="ECO:0000259" key="6">
    <source>
        <dbReference type="Pfam" id="PF00700"/>
    </source>
</evidence>
<dbReference type="PANTHER" id="PTHR42792">
    <property type="entry name" value="FLAGELLIN"/>
    <property type="match status" value="1"/>
</dbReference>
<evidence type="ECO:0000313" key="7">
    <source>
        <dbReference type="EMBL" id="QJT39850.1"/>
    </source>
</evidence>
<dbReference type="Pfam" id="PF00669">
    <property type="entry name" value="Flagellin_N"/>
    <property type="match status" value="1"/>
</dbReference>
<dbReference type="InterPro" id="IPR042187">
    <property type="entry name" value="Flagellin_C_sub2"/>
</dbReference>
<evidence type="ECO:0000259" key="5">
    <source>
        <dbReference type="Pfam" id="PF00669"/>
    </source>
</evidence>
<evidence type="ECO:0000313" key="8">
    <source>
        <dbReference type="Proteomes" id="UP000502657"/>
    </source>
</evidence>
<dbReference type="SUPFAM" id="SSF64518">
    <property type="entry name" value="Phase 1 flagellin"/>
    <property type="match status" value="1"/>
</dbReference>
<dbReference type="Gene3D" id="2.170.280.10">
    <property type="entry name" value="f41 fragment of flagellin, middle domain"/>
    <property type="match status" value="1"/>
</dbReference>
<keyword evidence="7" id="KW-0282">Flagellum</keyword>
<dbReference type="Gene3D" id="6.10.280.190">
    <property type="match status" value="1"/>
</dbReference>